<dbReference type="Proteomes" id="UP001303473">
    <property type="component" value="Unassembled WGS sequence"/>
</dbReference>
<dbReference type="InterPro" id="IPR001878">
    <property type="entry name" value="Znf_CCHC"/>
</dbReference>
<protein>
    <recommendedName>
        <fullName evidence="3">CCHC-type domain-containing protein</fullName>
    </recommendedName>
</protein>
<dbReference type="GO" id="GO:0003676">
    <property type="term" value="F:nucleic acid binding"/>
    <property type="evidence" value="ECO:0007669"/>
    <property type="project" value="InterPro"/>
</dbReference>
<evidence type="ECO:0000313" key="4">
    <source>
        <dbReference type="EMBL" id="KAK3935423.1"/>
    </source>
</evidence>
<keyword evidence="1" id="KW-0863">Zinc-finger</keyword>
<feature type="region of interest" description="Disordered" evidence="2">
    <location>
        <begin position="1"/>
        <end position="96"/>
    </location>
</feature>
<feature type="domain" description="CCHC-type" evidence="3">
    <location>
        <begin position="182"/>
        <end position="198"/>
    </location>
</feature>
<name>A0AAN6N056_9PEZI</name>
<sequence>MASSSKDMPQPPQPPRRRWRKRRKKPDSSQELAKTRQELNQTSDDLSHAMRDNDDLQEEVARLRESLKDCRDRKDKADDSDCQAELARNSLAKEYRDPTVTFEGYARLGADIAMTMRQTYREKEKERKANATTGGGSGGSRTTGYTGGNAGSRVVNTQSSSKGKLPPRPTVEEARKLAQEGRCFTCREKGHVARDCPEKEKAAEERDARLQAICDRFKDPEDSQDQDGDADKKPSTN</sequence>
<evidence type="ECO:0000256" key="2">
    <source>
        <dbReference type="SAM" id="MobiDB-lite"/>
    </source>
</evidence>
<dbReference type="Gene3D" id="4.10.60.10">
    <property type="entry name" value="Zinc finger, CCHC-type"/>
    <property type="match status" value="1"/>
</dbReference>
<evidence type="ECO:0000313" key="5">
    <source>
        <dbReference type="Proteomes" id="UP001303473"/>
    </source>
</evidence>
<keyword evidence="1" id="KW-0862">Zinc</keyword>
<dbReference type="SUPFAM" id="SSF57756">
    <property type="entry name" value="Retrovirus zinc finger-like domains"/>
    <property type="match status" value="1"/>
</dbReference>
<keyword evidence="1" id="KW-0479">Metal-binding</keyword>
<feature type="compositionally biased region" description="Basic and acidic residues" evidence="2">
    <location>
        <begin position="170"/>
        <end position="180"/>
    </location>
</feature>
<dbReference type="EMBL" id="MU853924">
    <property type="protein sequence ID" value="KAK3935423.1"/>
    <property type="molecule type" value="Genomic_DNA"/>
</dbReference>
<organism evidence="4 5">
    <name type="scientific">Diplogelasinospora grovesii</name>
    <dbReference type="NCBI Taxonomy" id="303347"/>
    <lineage>
        <taxon>Eukaryota</taxon>
        <taxon>Fungi</taxon>
        <taxon>Dikarya</taxon>
        <taxon>Ascomycota</taxon>
        <taxon>Pezizomycotina</taxon>
        <taxon>Sordariomycetes</taxon>
        <taxon>Sordariomycetidae</taxon>
        <taxon>Sordariales</taxon>
        <taxon>Diplogelasinosporaceae</taxon>
        <taxon>Diplogelasinospora</taxon>
    </lineage>
</organism>
<keyword evidence="5" id="KW-1185">Reference proteome</keyword>
<evidence type="ECO:0000259" key="3">
    <source>
        <dbReference type="PROSITE" id="PS50158"/>
    </source>
</evidence>
<dbReference type="InterPro" id="IPR036875">
    <property type="entry name" value="Znf_CCHC_sf"/>
</dbReference>
<feature type="region of interest" description="Disordered" evidence="2">
    <location>
        <begin position="120"/>
        <end position="180"/>
    </location>
</feature>
<feature type="compositionally biased region" description="Basic and acidic residues" evidence="2">
    <location>
        <begin position="120"/>
        <end position="129"/>
    </location>
</feature>
<feature type="compositionally biased region" description="Gly residues" evidence="2">
    <location>
        <begin position="133"/>
        <end position="150"/>
    </location>
</feature>
<proteinExistence type="predicted"/>
<reference evidence="5" key="1">
    <citation type="journal article" date="2023" name="Mol. Phylogenet. Evol.">
        <title>Genome-scale phylogeny and comparative genomics of the fungal order Sordariales.</title>
        <authorList>
            <person name="Hensen N."/>
            <person name="Bonometti L."/>
            <person name="Westerberg I."/>
            <person name="Brannstrom I.O."/>
            <person name="Guillou S."/>
            <person name="Cros-Aarteil S."/>
            <person name="Calhoun S."/>
            <person name="Haridas S."/>
            <person name="Kuo A."/>
            <person name="Mondo S."/>
            <person name="Pangilinan J."/>
            <person name="Riley R."/>
            <person name="LaButti K."/>
            <person name="Andreopoulos B."/>
            <person name="Lipzen A."/>
            <person name="Chen C."/>
            <person name="Yan M."/>
            <person name="Daum C."/>
            <person name="Ng V."/>
            <person name="Clum A."/>
            <person name="Steindorff A."/>
            <person name="Ohm R.A."/>
            <person name="Martin F."/>
            <person name="Silar P."/>
            <person name="Natvig D.O."/>
            <person name="Lalanne C."/>
            <person name="Gautier V."/>
            <person name="Ament-Velasquez S.L."/>
            <person name="Kruys A."/>
            <person name="Hutchinson M.I."/>
            <person name="Powell A.J."/>
            <person name="Barry K."/>
            <person name="Miller A.N."/>
            <person name="Grigoriev I.V."/>
            <person name="Debuchy R."/>
            <person name="Gladieux P."/>
            <person name="Hiltunen Thoren M."/>
            <person name="Johannesson H."/>
        </authorList>
    </citation>
    <scope>NUCLEOTIDE SEQUENCE [LARGE SCALE GENOMIC DNA]</scope>
    <source>
        <strain evidence="5">CBS 340.73</strain>
    </source>
</reference>
<evidence type="ECO:0000256" key="1">
    <source>
        <dbReference type="PROSITE-ProRule" id="PRU00047"/>
    </source>
</evidence>
<dbReference type="SMART" id="SM00343">
    <property type="entry name" value="ZnF_C2HC"/>
    <property type="match status" value="1"/>
</dbReference>
<dbReference type="AlphaFoldDB" id="A0AAN6N056"/>
<dbReference type="Pfam" id="PF00098">
    <property type="entry name" value="zf-CCHC"/>
    <property type="match status" value="1"/>
</dbReference>
<dbReference type="PROSITE" id="PS50158">
    <property type="entry name" value="ZF_CCHC"/>
    <property type="match status" value="1"/>
</dbReference>
<dbReference type="GO" id="GO:0008270">
    <property type="term" value="F:zinc ion binding"/>
    <property type="evidence" value="ECO:0007669"/>
    <property type="project" value="UniProtKB-KW"/>
</dbReference>
<comment type="caution">
    <text evidence="4">The sequence shown here is derived from an EMBL/GenBank/DDBJ whole genome shotgun (WGS) entry which is preliminary data.</text>
</comment>
<gene>
    <name evidence="4" type="ORF">QBC46DRAFT_422639</name>
</gene>
<feature type="region of interest" description="Disordered" evidence="2">
    <location>
        <begin position="212"/>
        <end position="237"/>
    </location>
</feature>
<accession>A0AAN6N056</accession>
<feature type="compositionally biased region" description="Basic residues" evidence="2">
    <location>
        <begin position="15"/>
        <end position="25"/>
    </location>
</feature>
<feature type="compositionally biased region" description="Basic and acidic residues" evidence="2">
    <location>
        <begin position="212"/>
        <end position="221"/>
    </location>
</feature>
<feature type="compositionally biased region" description="Basic and acidic residues" evidence="2">
    <location>
        <begin position="45"/>
        <end position="79"/>
    </location>
</feature>